<proteinExistence type="predicted"/>
<dbReference type="EMBL" id="MKGL01000131">
    <property type="protein sequence ID" value="RNF05561.1"/>
    <property type="molecule type" value="Genomic_DNA"/>
</dbReference>
<name>A0A422NJE0_TRYRA</name>
<dbReference type="Proteomes" id="UP000283634">
    <property type="component" value="Unassembled WGS sequence"/>
</dbReference>
<sequence>MTLEMDKAAAAEVGARVNDKHGTSSSGERPAGEEEDETPSLTLSHIMYGLPCNHEEDDGAIYDTTKKDSPHKLLEVLRKNGMEAACVQSEHVKYTTFLREERRERERIEDFFLEERHKLLEVETQLHSMSPLHESLVTPNGGACSQGYADTPDWFVRRPSRRTHYSHRSDAGSRTLWRRRVADAPWWQPRHSTNVLGVLSACVPFIHQRKDNILERDGVPTDESLSCCGTSAPPSSYTGLIPTIASEDDGNGGNDDDRSDAEEVTSLDSPCHFMADRSSMVRLLEQYGVEDMIQP</sequence>
<gene>
    <name evidence="2" type="ORF">TraAM80_04500</name>
</gene>
<dbReference type="GeneID" id="40328433"/>
<reference evidence="2 3" key="1">
    <citation type="journal article" date="2018" name="BMC Genomics">
        <title>Genomic comparison of Trypanosoma conorhini and Trypanosoma rangeli to Trypanosoma cruzi strains of high and low virulence.</title>
        <authorList>
            <person name="Bradwell K.R."/>
            <person name="Koparde V.N."/>
            <person name="Matveyev A.V."/>
            <person name="Serrano M.G."/>
            <person name="Alves J.M."/>
            <person name="Parikh H."/>
            <person name="Huang B."/>
            <person name="Lee V."/>
            <person name="Espinosa-Alvarez O."/>
            <person name="Ortiz P.A."/>
            <person name="Costa-Martins A.G."/>
            <person name="Teixeira M.M."/>
            <person name="Buck G.A."/>
        </authorList>
    </citation>
    <scope>NUCLEOTIDE SEQUENCE [LARGE SCALE GENOMIC DNA]</scope>
    <source>
        <strain evidence="2 3">AM80</strain>
    </source>
</reference>
<dbReference type="RefSeq" id="XP_029238755.1">
    <property type="nucleotide sequence ID" value="XM_029381426.1"/>
</dbReference>
<feature type="region of interest" description="Disordered" evidence="1">
    <location>
        <begin position="1"/>
        <end position="39"/>
    </location>
</feature>
<protein>
    <submittedName>
        <fullName evidence="2">Kinesin</fullName>
    </submittedName>
</protein>
<organism evidence="2 3">
    <name type="scientific">Trypanosoma rangeli</name>
    <dbReference type="NCBI Taxonomy" id="5698"/>
    <lineage>
        <taxon>Eukaryota</taxon>
        <taxon>Discoba</taxon>
        <taxon>Euglenozoa</taxon>
        <taxon>Kinetoplastea</taxon>
        <taxon>Metakinetoplastina</taxon>
        <taxon>Trypanosomatida</taxon>
        <taxon>Trypanosomatidae</taxon>
        <taxon>Trypanosoma</taxon>
        <taxon>Herpetosoma</taxon>
    </lineage>
</organism>
<dbReference type="AlphaFoldDB" id="A0A422NJE0"/>
<feature type="region of interest" description="Disordered" evidence="1">
    <location>
        <begin position="246"/>
        <end position="266"/>
    </location>
</feature>
<comment type="caution">
    <text evidence="2">The sequence shown here is derived from an EMBL/GenBank/DDBJ whole genome shotgun (WGS) entry which is preliminary data.</text>
</comment>
<evidence type="ECO:0000313" key="3">
    <source>
        <dbReference type="Proteomes" id="UP000283634"/>
    </source>
</evidence>
<accession>A0A422NJE0</accession>
<keyword evidence="3" id="KW-1185">Reference proteome</keyword>
<evidence type="ECO:0000256" key="1">
    <source>
        <dbReference type="SAM" id="MobiDB-lite"/>
    </source>
</evidence>
<evidence type="ECO:0000313" key="2">
    <source>
        <dbReference type="EMBL" id="RNF05561.1"/>
    </source>
</evidence>